<dbReference type="GO" id="GO:0098552">
    <property type="term" value="C:side of membrane"/>
    <property type="evidence" value="ECO:0007669"/>
    <property type="project" value="UniProtKB-KW"/>
</dbReference>
<proteinExistence type="predicted"/>
<reference evidence="12 13" key="1">
    <citation type="journal article" date="2020" name="Nat. Food">
        <title>A phased Vanilla planifolia genome enables genetic improvement of flavour and production.</title>
        <authorList>
            <person name="Hasing T."/>
            <person name="Tang H."/>
            <person name="Brym M."/>
            <person name="Khazi F."/>
            <person name="Huang T."/>
            <person name="Chambers A.H."/>
        </authorList>
    </citation>
    <scope>NUCLEOTIDE SEQUENCE [LARGE SCALE GENOMIC DNA]</scope>
    <source>
        <tissue evidence="11">Leaf</tissue>
    </source>
</reference>
<dbReference type="FunFam" id="1.20.58.1040:FF:000001">
    <property type="entry name" value="Glucan endo-1,3-beta-glucosidase 4"/>
    <property type="match status" value="1"/>
</dbReference>
<dbReference type="PANTHER" id="PTHR31044:SF127">
    <property type="entry name" value="X8 DOMAIN-CONTAINING PROTEIN"/>
    <property type="match status" value="1"/>
</dbReference>
<evidence type="ECO:0000313" key="13">
    <source>
        <dbReference type="Proteomes" id="UP000639772"/>
    </source>
</evidence>
<evidence type="ECO:0000313" key="10">
    <source>
        <dbReference type="EMBL" id="KAG0458362.1"/>
    </source>
</evidence>
<dbReference type="InterPro" id="IPR044788">
    <property type="entry name" value="X8_dom_prot"/>
</dbReference>
<feature type="domain" description="X8" evidence="9">
    <location>
        <begin position="53"/>
        <end position="138"/>
    </location>
</feature>
<keyword evidence="5" id="KW-0472">Membrane</keyword>
<keyword evidence="3" id="KW-0449">Lipoprotein</keyword>
<name>A0A835PZ05_VANPL</name>
<evidence type="ECO:0000256" key="5">
    <source>
        <dbReference type="ARBA" id="ARBA00023136"/>
    </source>
</evidence>
<dbReference type="EMBL" id="JADCNL010000012">
    <property type="protein sequence ID" value="KAG0458362.1"/>
    <property type="molecule type" value="Genomic_DNA"/>
</dbReference>
<dbReference type="PANTHER" id="PTHR31044">
    <property type="entry name" value="BETA-1,3 GLUCANASE"/>
    <property type="match status" value="1"/>
</dbReference>
<evidence type="ECO:0000256" key="8">
    <source>
        <dbReference type="SAM" id="SignalP"/>
    </source>
</evidence>
<comment type="caution">
    <text evidence="11">The sequence shown here is derived from an EMBL/GenBank/DDBJ whole genome shotgun (WGS) entry which is preliminary data.</text>
</comment>
<dbReference type="AlphaFoldDB" id="A0A835PZ05"/>
<dbReference type="PROSITE" id="PS51257">
    <property type="entry name" value="PROKAR_LIPOPROTEIN"/>
    <property type="match status" value="1"/>
</dbReference>
<evidence type="ECO:0000313" key="11">
    <source>
        <dbReference type="EMBL" id="KAG0460082.1"/>
    </source>
</evidence>
<keyword evidence="4 8" id="KW-0732">Signal</keyword>
<keyword evidence="6" id="KW-1015">Disulfide bond</keyword>
<evidence type="ECO:0000256" key="1">
    <source>
        <dbReference type="ARBA" id="ARBA00004609"/>
    </source>
</evidence>
<protein>
    <recommendedName>
        <fullName evidence="9">X8 domain-containing protein</fullName>
    </recommendedName>
</protein>
<keyword evidence="12" id="KW-1185">Reference proteome</keyword>
<gene>
    <name evidence="11" type="ORF">HPP92_023210</name>
    <name evidence="10" type="ORF">HPP92_023519</name>
</gene>
<dbReference type="SMART" id="SM00768">
    <property type="entry name" value="X8"/>
    <property type="match status" value="1"/>
</dbReference>
<organism evidence="11 13">
    <name type="scientific">Vanilla planifolia</name>
    <name type="common">Vanilla</name>
    <dbReference type="NCBI Taxonomy" id="51239"/>
    <lineage>
        <taxon>Eukaryota</taxon>
        <taxon>Viridiplantae</taxon>
        <taxon>Streptophyta</taxon>
        <taxon>Embryophyta</taxon>
        <taxon>Tracheophyta</taxon>
        <taxon>Spermatophyta</taxon>
        <taxon>Magnoliopsida</taxon>
        <taxon>Liliopsida</taxon>
        <taxon>Asparagales</taxon>
        <taxon>Orchidaceae</taxon>
        <taxon>Vanilloideae</taxon>
        <taxon>Vanilleae</taxon>
        <taxon>Vanilla</taxon>
    </lineage>
</organism>
<evidence type="ECO:0000256" key="3">
    <source>
        <dbReference type="ARBA" id="ARBA00022622"/>
    </source>
</evidence>
<keyword evidence="3" id="KW-0336">GPI-anchor</keyword>
<keyword evidence="7" id="KW-0325">Glycoprotein</keyword>
<keyword evidence="2" id="KW-1003">Cell membrane</keyword>
<accession>A0A835PZ05</accession>
<comment type="subcellular location">
    <subcellularLocation>
        <location evidence="1">Cell membrane</location>
        <topology evidence="1">Lipid-anchor</topology>
        <topology evidence="1">GPI-anchor</topology>
    </subcellularLocation>
</comment>
<dbReference type="Proteomes" id="UP000636800">
    <property type="component" value="Chromosome 12"/>
</dbReference>
<evidence type="ECO:0000313" key="12">
    <source>
        <dbReference type="Proteomes" id="UP000636800"/>
    </source>
</evidence>
<dbReference type="Pfam" id="PF07983">
    <property type="entry name" value="X8"/>
    <property type="match status" value="1"/>
</dbReference>
<feature type="chain" id="PRO_5033642917" description="X8 domain-containing protein" evidence="8">
    <location>
        <begin position="27"/>
        <end position="207"/>
    </location>
</feature>
<sequence length="207" mass="21620">MNMVGRLLRYSMLCVFFLSITSGISCASLPKGNSQVFFHVKMASRYLADGTTSFCVAKQNADLTALSLGINWACGPGLANCTPIQQGQPCYVANNLVAIASYAYDAYYQASQSSGGTCFFNNTAMLTNIDPSNGSCIFPGSNGSVTNSTTGSSTNSTGGGGSLSPGSSSFAPPFLPNVPIDDYNSASRLQIFNLVIISALVLPLLKL</sequence>
<evidence type="ECO:0000256" key="4">
    <source>
        <dbReference type="ARBA" id="ARBA00022729"/>
    </source>
</evidence>
<evidence type="ECO:0000256" key="2">
    <source>
        <dbReference type="ARBA" id="ARBA00022475"/>
    </source>
</evidence>
<feature type="signal peptide" evidence="8">
    <location>
        <begin position="1"/>
        <end position="26"/>
    </location>
</feature>
<dbReference type="InterPro" id="IPR012946">
    <property type="entry name" value="X8"/>
</dbReference>
<dbReference type="EMBL" id="JADCNM010000012">
    <property type="protein sequence ID" value="KAG0460082.1"/>
    <property type="molecule type" value="Genomic_DNA"/>
</dbReference>
<evidence type="ECO:0000259" key="9">
    <source>
        <dbReference type="SMART" id="SM00768"/>
    </source>
</evidence>
<dbReference type="GO" id="GO:0009506">
    <property type="term" value="C:plasmodesma"/>
    <property type="evidence" value="ECO:0007669"/>
    <property type="project" value="UniProtKB-ARBA"/>
</dbReference>
<dbReference type="GO" id="GO:0005886">
    <property type="term" value="C:plasma membrane"/>
    <property type="evidence" value="ECO:0007669"/>
    <property type="project" value="UniProtKB-SubCell"/>
</dbReference>
<evidence type="ECO:0000256" key="7">
    <source>
        <dbReference type="ARBA" id="ARBA00023180"/>
    </source>
</evidence>
<dbReference type="Proteomes" id="UP000639772">
    <property type="component" value="Chromosome 12"/>
</dbReference>
<dbReference type="Gene3D" id="1.20.58.1040">
    <property type="match status" value="1"/>
</dbReference>
<dbReference type="OrthoDB" id="2019109at2759"/>
<evidence type="ECO:0000256" key="6">
    <source>
        <dbReference type="ARBA" id="ARBA00023157"/>
    </source>
</evidence>